<feature type="transmembrane region" description="Helical" evidence="9">
    <location>
        <begin position="130"/>
        <end position="152"/>
    </location>
</feature>
<dbReference type="InterPro" id="IPR003593">
    <property type="entry name" value="AAA+_ATPase"/>
</dbReference>
<evidence type="ECO:0000256" key="3">
    <source>
        <dbReference type="ARBA" id="ARBA00022692"/>
    </source>
</evidence>
<dbReference type="InterPro" id="IPR050173">
    <property type="entry name" value="ABC_transporter_C-like"/>
</dbReference>
<keyword evidence="7 9" id="KW-0472">Membrane</keyword>
<evidence type="ECO:0000256" key="6">
    <source>
        <dbReference type="ARBA" id="ARBA00022989"/>
    </source>
</evidence>
<feature type="domain" description="ABC transmembrane type-1" evidence="11">
    <location>
        <begin position="724"/>
        <end position="1003"/>
    </location>
</feature>
<keyword evidence="13" id="KW-1185">Reference proteome</keyword>
<feature type="transmembrane region" description="Helical" evidence="9">
    <location>
        <begin position="972"/>
        <end position="995"/>
    </location>
</feature>
<dbReference type="PROSITE" id="PS00211">
    <property type="entry name" value="ABC_TRANSPORTER_1"/>
    <property type="match status" value="2"/>
</dbReference>
<dbReference type="PANTHER" id="PTHR24223:SF399">
    <property type="entry name" value="ABC TRANSPORTER ATNG"/>
    <property type="match status" value="1"/>
</dbReference>
<evidence type="ECO:0000256" key="4">
    <source>
        <dbReference type="ARBA" id="ARBA00022741"/>
    </source>
</evidence>
<dbReference type="InterPro" id="IPR044726">
    <property type="entry name" value="ABCC_6TM_D2"/>
</dbReference>
<dbReference type="SUPFAM" id="SSF52540">
    <property type="entry name" value="P-loop containing nucleoside triphosphate hydrolases"/>
    <property type="match status" value="2"/>
</dbReference>
<keyword evidence="2" id="KW-0813">Transport</keyword>
<feature type="transmembrane region" description="Helical" evidence="9">
    <location>
        <begin position="945"/>
        <end position="966"/>
    </location>
</feature>
<accession>A0ABR2USB7</accession>
<evidence type="ECO:0000313" key="13">
    <source>
        <dbReference type="Proteomes" id="UP001408356"/>
    </source>
</evidence>
<feature type="transmembrane region" description="Helical" evidence="9">
    <location>
        <begin position="721"/>
        <end position="742"/>
    </location>
</feature>
<keyword evidence="3 9" id="KW-0812">Transmembrane</keyword>
<evidence type="ECO:0000256" key="5">
    <source>
        <dbReference type="ARBA" id="ARBA00022840"/>
    </source>
</evidence>
<dbReference type="PROSITE" id="PS50929">
    <property type="entry name" value="ABC_TM1F"/>
    <property type="match status" value="2"/>
</dbReference>
<keyword evidence="5" id="KW-0067">ATP-binding</keyword>
<comment type="subcellular location">
    <subcellularLocation>
        <location evidence="1">Membrane</location>
        <topology evidence="1">Multi-pass membrane protein</topology>
    </subcellularLocation>
</comment>
<dbReference type="Gene3D" id="1.20.1560.10">
    <property type="entry name" value="ABC transporter type 1, transmembrane domain"/>
    <property type="match status" value="2"/>
</dbReference>
<feature type="region of interest" description="Disordered" evidence="8">
    <location>
        <begin position="672"/>
        <end position="701"/>
    </location>
</feature>
<sequence>MLCDICQARTLWLRDDAPALPSTFTAEVVLRFLILVLESVEKRSFLKDTYRRYSPEVLGSIINRSVFWWLNKLMLHGSSNVLSQEDLMPLDPQLLPGSVEFSFQSAWINRNKAAKHALFKTTMAYFWRQYLLIFFPRLCLTGFNIAQPLLIYRAVSLLSEGESEFTQNAGRALIGATVFVYIGIAISTGYYKHQTYRCLTMIRSALVGLIYDSTLDMRMSAATDKAALTLMSSDIDQIVSGLENFDVIWATPIEIALAVYILVEEIRLATVAPVALAILCTAGAFVLSKAAPKYRIAWMAAIQSRVTATASMLSNVKAIRMTGLTSKYVTSIHEHRVTELRDSLPSRKIVMVANMLGTTSKVLGPVVAFLMYFLLRNTVYGNSFDPATVFSSLSLLMLLSQSLMQLLFVLPMFLGSIGCFDRVDKFLVSHGATRSQDLESLRVQGQSKTECKKDPGDIELEDLMLSKDCISLQDATFSFDVEGDPVLRDLTVSVASNTLIIVSGPVGCGKSALLLSLLGETALIRGSLDLRAHLRWGFCAQETWLPNMSIRRIIQGPSEFDSDWYHEVIHACALGRDLADLSDGDETLVGTGGILLSGGQKQRVSLARAFYAKPQLVLLDDVTSGLDAATERPHFRHLVDYIWTLNQDGSLSEIAQAPSRMENVDKIVCSQSTTNQRDNGSSEESTPASATPKSKGDDDTARQQGDLRVYFYYLEAMGWKFGSAILLSTISFSFMTSFPSVWLQWWSDSELERPGQDEARYLGVYVALGVAAVVSHTVLIWASLIEAVPITSIKLHQLLLDRVMSAPLSFFSSTDDGVTVNRFSQDMFLLDTKLPAAMAQTLDGVFLTIAMLIIIGVSSKWTALSYPVLFGVMYFLQNFYLRTSRQLRLLDLESRSSLYTNFMETLQGIATVRAFQWQEHFRGLNRGFLAEAQKPYYLMFSIQRWLNFMLDLVVAITMVLTMSVAMELRSGFTGGTLGLALTSISTISTTLSYVIQSWTMMETSVGALMRLKGFLHDTPVESLPQEVKVPSQEWPTKGQLSFKDLTVTYNTESTPVLQKLGHRPGVENCGKSSLILSILRMNDVVDGSISMDGEDLSLIPREKVRRSFAVLHQDPMLLEGSLRFNLDPFAEHSDESITAALADAELGHLCETSGALDAPLEASKLSAGQKQLLCVARVSLNPSQCLLLDEATSAVDLETEDKLIKLVHRKFSGRTVIAVAHRLRTLLDFDLIIVLDQGRVLERGKPGELLVQEDSRFKQLWDSQQ</sequence>
<feature type="transmembrane region" description="Helical" evidence="9">
    <location>
        <begin position="269"/>
        <end position="287"/>
    </location>
</feature>
<keyword evidence="6 9" id="KW-1133">Transmembrane helix</keyword>
<feature type="transmembrane region" description="Helical" evidence="9">
    <location>
        <begin position="762"/>
        <end position="784"/>
    </location>
</feature>
<evidence type="ECO:0000256" key="9">
    <source>
        <dbReference type="SAM" id="Phobius"/>
    </source>
</evidence>
<keyword evidence="4" id="KW-0547">Nucleotide-binding</keyword>
<feature type="transmembrane region" description="Helical" evidence="9">
    <location>
        <begin position="349"/>
        <end position="375"/>
    </location>
</feature>
<dbReference type="SMART" id="SM00382">
    <property type="entry name" value="AAA"/>
    <property type="match status" value="2"/>
</dbReference>
<proteinExistence type="predicted"/>
<evidence type="ECO:0000256" key="8">
    <source>
        <dbReference type="SAM" id="MobiDB-lite"/>
    </source>
</evidence>
<feature type="transmembrane region" description="Helical" evidence="9">
    <location>
        <begin position="395"/>
        <end position="420"/>
    </location>
</feature>
<dbReference type="SUPFAM" id="SSF90123">
    <property type="entry name" value="ABC transporter transmembrane region"/>
    <property type="match status" value="2"/>
</dbReference>
<evidence type="ECO:0000256" key="1">
    <source>
        <dbReference type="ARBA" id="ARBA00004141"/>
    </source>
</evidence>
<feature type="transmembrane region" description="Helical" evidence="9">
    <location>
        <begin position="837"/>
        <end position="857"/>
    </location>
</feature>
<dbReference type="PANTHER" id="PTHR24223">
    <property type="entry name" value="ATP-BINDING CASSETTE SUB-FAMILY C"/>
    <property type="match status" value="1"/>
</dbReference>
<evidence type="ECO:0000256" key="2">
    <source>
        <dbReference type="ARBA" id="ARBA00022448"/>
    </source>
</evidence>
<dbReference type="Pfam" id="PF00664">
    <property type="entry name" value="ABC_membrane"/>
    <property type="match status" value="2"/>
</dbReference>
<feature type="transmembrane region" description="Helical" evidence="9">
    <location>
        <begin position="247"/>
        <end position="263"/>
    </location>
</feature>
<evidence type="ECO:0000259" key="10">
    <source>
        <dbReference type="PROSITE" id="PS50893"/>
    </source>
</evidence>
<evidence type="ECO:0000256" key="7">
    <source>
        <dbReference type="ARBA" id="ARBA00023136"/>
    </source>
</evidence>
<evidence type="ECO:0000313" key="12">
    <source>
        <dbReference type="EMBL" id="KAK9417306.1"/>
    </source>
</evidence>
<gene>
    <name evidence="12" type="ORF">SUNI508_08886</name>
</gene>
<feature type="domain" description="ABC transporter" evidence="10">
    <location>
        <begin position="470"/>
        <end position="697"/>
    </location>
</feature>
<dbReference type="EMBL" id="JARVKF010000399">
    <property type="protein sequence ID" value="KAK9417306.1"/>
    <property type="molecule type" value="Genomic_DNA"/>
</dbReference>
<dbReference type="InterPro" id="IPR003439">
    <property type="entry name" value="ABC_transporter-like_ATP-bd"/>
</dbReference>
<dbReference type="CDD" id="cd18580">
    <property type="entry name" value="ABC_6TM_ABCC_D2"/>
    <property type="match status" value="1"/>
</dbReference>
<organism evidence="12 13">
    <name type="scientific">Seiridium unicorne</name>
    <dbReference type="NCBI Taxonomy" id="138068"/>
    <lineage>
        <taxon>Eukaryota</taxon>
        <taxon>Fungi</taxon>
        <taxon>Dikarya</taxon>
        <taxon>Ascomycota</taxon>
        <taxon>Pezizomycotina</taxon>
        <taxon>Sordariomycetes</taxon>
        <taxon>Xylariomycetidae</taxon>
        <taxon>Amphisphaeriales</taxon>
        <taxon>Sporocadaceae</taxon>
        <taxon>Seiridium</taxon>
    </lineage>
</organism>
<feature type="domain" description="ABC transporter" evidence="10">
    <location>
        <begin position="1027"/>
        <end position="1262"/>
    </location>
</feature>
<dbReference type="Pfam" id="PF00005">
    <property type="entry name" value="ABC_tran"/>
    <property type="match status" value="2"/>
</dbReference>
<comment type="caution">
    <text evidence="12">The sequence shown here is derived from an EMBL/GenBank/DDBJ whole genome shotgun (WGS) entry which is preliminary data.</text>
</comment>
<dbReference type="Proteomes" id="UP001408356">
    <property type="component" value="Unassembled WGS sequence"/>
</dbReference>
<feature type="transmembrane region" description="Helical" evidence="9">
    <location>
        <begin position="863"/>
        <end position="881"/>
    </location>
</feature>
<feature type="transmembrane region" description="Helical" evidence="9">
    <location>
        <begin position="172"/>
        <end position="191"/>
    </location>
</feature>
<dbReference type="InterPro" id="IPR011527">
    <property type="entry name" value="ABC1_TM_dom"/>
</dbReference>
<dbReference type="PROSITE" id="PS50893">
    <property type="entry name" value="ABC_TRANSPORTER_2"/>
    <property type="match status" value="2"/>
</dbReference>
<dbReference type="InterPro" id="IPR027417">
    <property type="entry name" value="P-loop_NTPase"/>
</dbReference>
<name>A0ABR2USB7_9PEZI</name>
<dbReference type="InterPro" id="IPR036640">
    <property type="entry name" value="ABC1_TM_sf"/>
</dbReference>
<evidence type="ECO:0000259" key="11">
    <source>
        <dbReference type="PROSITE" id="PS50929"/>
    </source>
</evidence>
<dbReference type="Gene3D" id="3.40.50.300">
    <property type="entry name" value="P-loop containing nucleotide triphosphate hydrolases"/>
    <property type="match status" value="2"/>
</dbReference>
<protein>
    <submittedName>
        <fullName evidence="12">ABC transporter,multidrug resistance associated protein</fullName>
    </submittedName>
</protein>
<feature type="compositionally biased region" description="Polar residues" evidence="8">
    <location>
        <begin position="672"/>
        <end position="692"/>
    </location>
</feature>
<feature type="domain" description="ABC transmembrane type-1" evidence="11">
    <location>
        <begin position="138"/>
        <end position="415"/>
    </location>
</feature>
<dbReference type="InterPro" id="IPR017871">
    <property type="entry name" value="ABC_transporter-like_CS"/>
</dbReference>
<reference evidence="12 13" key="1">
    <citation type="journal article" date="2024" name="J. Plant Pathol.">
        <title>Sequence and assembly of the genome of Seiridium unicorne, isolate CBS 538.82, causal agent of cypress canker disease.</title>
        <authorList>
            <person name="Scali E."/>
            <person name="Rocca G.D."/>
            <person name="Danti R."/>
            <person name="Garbelotto M."/>
            <person name="Barberini S."/>
            <person name="Baroncelli R."/>
            <person name="Emiliani G."/>
        </authorList>
    </citation>
    <scope>NUCLEOTIDE SEQUENCE [LARGE SCALE GENOMIC DNA]</scope>
    <source>
        <strain evidence="12 13">BM-138-508</strain>
    </source>
</reference>